<feature type="domain" description="Flavoprotein" evidence="6">
    <location>
        <begin position="4"/>
        <end position="168"/>
    </location>
</feature>
<sequence length="190" mass="21185">MDKKRIIVAATGASGLPILVQCLKLIRGQSQYESWLIMSESAKITLAQETDYTVHEVTDLADYVLGQEQIGAGPASGSFQTEGMLIVPCSMKTIAGIHSGYADNLILRAADVTIKEQRPLVLAARETPLSPIHLRNLSELSMLSGVRIIPPMMTFYHRPEDIQDMIYHTAAKLLEPFRIEAKEYRRWMGI</sequence>
<comment type="function">
    <text evidence="5">Flavin prenyltransferase that catalyzes the synthesis of the prenylated FMN cofactor (prenyl-FMN) for 4-hydroxy-3-polyprenylbenzoic acid decarboxylase UbiD. The prenyltransferase is metal-independent and links a dimethylallyl moiety from dimethylallyl monophosphate (DMAP) to the flavin N5 and C6 atoms of FMN.</text>
</comment>
<feature type="binding site" evidence="5">
    <location>
        <position position="39"/>
    </location>
    <ligand>
        <name>FMN</name>
        <dbReference type="ChEBI" id="CHEBI:58210"/>
    </ligand>
</feature>
<dbReference type="NCBIfam" id="TIGR00421">
    <property type="entry name" value="ubiX_pad"/>
    <property type="match status" value="1"/>
</dbReference>
<dbReference type="EC" id="2.5.1.129" evidence="5"/>
<evidence type="ECO:0000256" key="3">
    <source>
        <dbReference type="ARBA" id="ARBA00022643"/>
    </source>
</evidence>
<evidence type="ECO:0000259" key="6">
    <source>
        <dbReference type="Pfam" id="PF02441"/>
    </source>
</evidence>
<evidence type="ECO:0000256" key="1">
    <source>
        <dbReference type="ARBA" id="ARBA00022602"/>
    </source>
</evidence>
<comment type="catalytic activity">
    <reaction evidence="5">
        <text>dimethylallyl phosphate + FMNH2 = prenylated FMNH2 + phosphate</text>
        <dbReference type="Rhea" id="RHEA:37743"/>
        <dbReference type="ChEBI" id="CHEBI:43474"/>
        <dbReference type="ChEBI" id="CHEBI:57618"/>
        <dbReference type="ChEBI" id="CHEBI:87467"/>
        <dbReference type="ChEBI" id="CHEBI:88052"/>
        <dbReference type="EC" id="2.5.1.129"/>
    </reaction>
</comment>
<dbReference type="InterPro" id="IPR004507">
    <property type="entry name" value="UbiX-like"/>
</dbReference>
<proteinExistence type="inferred from homology"/>
<keyword evidence="2 5" id="KW-0285">Flavoprotein</keyword>
<dbReference type="Proteomes" id="UP000245845">
    <property type="component" value="Unassembled WGS sequence"/>
</dbReference>
<dbReference type="Pfam" id="PF02441">
    <property type="entry name" value="Flavoprotein"/>
    <property type="match status" value="1"/>
</dbReference>
<dbReference type="Gene3D" id="3.40.50.1950">
    <property type="entry name" value="Flavin prenyltransferase-like"/>
    <property type="match status" value="1"/>
</dbReference>
<comment type="caution">
    <text evidence="5">Lacks conserved residue(s) required for the propagation of feature annotation.</text>
</comment>
<dbReference type="InterPro" id="IPR036551">
    <property type="entry name" value="Flavin_trans-like"/>
</dbReference>
<evidence type="ECO:0000256" key="4">
    <source>
        <dbReference type="ARBA" id="ARBA00022679"/>
    </source>
</evidence>
<dbReference type="EMBL" id="QGDL01000001">
    <property type="protein sequence ID" value="PWJ32207.1"/>
    <property type="molecule type" value="Genomic_DNA"/>
</dbReference>
<dbReference type="NCBIfam" id="NF004685">
    <property type="entry name" value="PRK06029.1"/>
    <property type="match status" value="1"/>
</dbReference>
<feature type="binding site" evidence="5">
    <location>
        <position position="172"/>
    </location>
    <ligand>
        <name>dimethylallyl phosphate</name>
        <dbReference type="ChEBI" id="CHEBI:88052"/>
    </ligand>
</feature>
<name>A0A2Y9B947_9FIRM</name>
<dbReference type="RefSeq" id="WP_109729565.1">
    <property type="nucleotide sequence ID" value="NZ_BAAACK010000007.1"/>
</dbReference>
<evidence type="ECO:0000313" key="8">
    <source>
        <dbReference type="Proteomes" id="UP000245845"/>
    </source>
</evidence>
<evidence type="ECO:0000313" key="7">
    <source>
        <dbReference type="EMBL" id="PWJ32207.1"/>
    </source>
</evidence>
<gene>
    <name evidence="5" type="primary">ubiX</name>
    <name evidence="7" type="ORF">A8806_101495</name>
</gene>
<comment type="similarity">
    <text evidence="5">Belongs to the UbiX/PAD1 family.</text>
</comment>
<feature type="binding site" evidence="5">
    <location>
        <position position="125"/>
    </location>
    <ligand>
        <name>FMN</name>
        <dbReference type="ChEBI" id="CHEBI:58210"/>
    </ligand>
</feature>
<protein>
    <recommendedName>
        <fullName evidence="5">Flavin prenyltransferase UbiX</fullName>
        <ecNumber evidence="5">2.5.1.129</ecNumber>
    </recommendedName>
</protein>
<dbReference type="InterPro" id="IPR003382">
    <property type="entry name" value="Flavoprotein"/>
</dbReference>
<feature type="binding site" evidence="5">
    <location>
        <begin position="90"/>
        <end position="93"/>
    </location>
    <ligand>
        <name>FMN</name>
        <dbReference type="ChEBI" id="CHEBI:58210"/>
    </ligand>
</feature>
<keyword evidence="1 5" id="KW-0637">Prenyltransferase</keyword>
<keyword evidence="4 5" id="KW-0808">Transferase</keyword>
<dbReference type="OrthoDB" id="9781577at2"/>
<evidence type="ECO:0000256" key="2">
    <source>
        <dbReference type="ARBA" id="ARBA00022630"/>
    </source>
</evidence>
<evidence type="ECO:0000256" key="5">
    <source>
        <dbReference type="HAMAP-Rule" id="MF_01984"/>
    </source>
</evidence>
<dbReference type="SUPFAM" id="SSF52507">
    <property type="entry name" value="Homo-oligomeric flavin-containing Cys decarboxylases, HFCD"/>
    <property type="match status" value="1"/>
</dbReference>
<dbReference type="AlphaFoldDB" id="A0A2Y9B947"/>
<dbReference type="GO" id="GO:0106141">
    <property type="term" value="F:flavin prenyltransferase activity"/>
    <property type="evidence" value="ECO:0007669"/>
    <property type="project" value="UniProtKB-EC"/>
</dbReference>
<feature type="binding site" evidence="5">
    <location>
        <position position="156"/>
    </location>
    <ligand>
        <name>dimethylallyl phosphate</name>
        <dbReference type="ChEBI" id="CHEBI:88052"/>
    </ligand>
</feature>
<keyword evidence="8" id="KW-1185">Reference proteome</keyword>
<feature type="binding site" evidence="5">
    <location>
        <begin position="12"/>
        <end position="14"/>
    </location>
    <ligand>
        <name>FMN</name>
        <dbReference type="ChEBI" id="CHEBI:58210"/>
    </ligand>
</feature>
<comment type="caution">
    <text evidence="7">The sequence shown here is derived from an EMBL/GenBank/DDBJ whole genome shotgun (WGS) entry which is preliminary data.</text>
</comment>
<accession>A0A2Y9B947</accession>
<dbReference type="HAMAP" id="MF_01984">
    <property type="entry name" value="ubiX_pad"/>
    <property type="match status" value="1"/>
</dbReference>
<organism evidence="7 8">
    <name type="scientific">Faecalicatena orotica</name>
    <dbReference type="NCBI Taxonomy" id="1544"/>
    <lineage>
        <taxon>Bacteria</taxon>
        <taxon>Bacillati</taxon>
        <taxon>Bacillota</taxon>
        <taxon>Clostridia</taxon>
        <taxon>Lachnospirales</taxon>
        <taxon>Lachnospiraceae</taxon>
        <taxon>Faecalicatena</taxon>
    </lineage>
</organism>
<reference evidence="7 8" key="1">
    <citation type="submission" date="2018-05" db="EMBL/GenBank/DDBJ databases">
        <title>The Hungate 1000. A catalogue of reference genomes from the rumen microbiome.</title>
        <authorList>
            <person name="Kelly W."/>
        </authorList>
    </citation>
    <scope>NUCLEOTIDE SEQUENCE [LARGE SCALE GENOMIC DNA]</scope>
    <source>
        <strain evidence="7 8">NLAE-zl-C242</strain>
    </source>
</reference>
<keyword evidence="3 5" id="KW-0288">FMN</keyword>